<proteinExistence type="inferred from homology"/>
<dbReference type="Pfam" id="PF01713">
    <property type="entry name" value="Smr"/>
    <property type="match status" value="1"/>
</dbReference>
<dbReference type="GO" id="GO:0043023">
    <property type="term" value="F:ribosomal large subunit binding"/>
    <property type="evidence" value="ECO:0007669"/>
    <property type="project" value="UniProtKB-UniRule"/>
</dbReference>
<dbReference type="InterPro" id="IPR005747">
    <property type="entry name" value="MutS2"/>
</dbReference>
<dbReference type="STRING" id="999894.TDIS_0336"/>
<name>A0A179D8A9_9BACT</name>
<keyword evidence="11" id="KW-1185">Reference proteome</keyword>
<dbReference type="PIRSF" id="PIRSF005814">
    <property type="entry name" value="MutS_YshD"/>
    <property type="match status" value="1"/>
</dbReference>
<evidence type="ECO:0000259" key="9">
    <source>
        <dbReference type="PROSITE" id="PS50828"/>
    </source>
</evidence>
<dbReference type="GO" id="GO:0030983">
    <property type="term" value="F:mismatched DNA binding"/>
    <property type="evidence" value="ECO:0007669"/>
    <property type="project" value="InterPro"/>
</dbReference>
<comment type="function">
    <text evidence="7">Endonuclease that is involved in the suppression of homologous recombination and thus may have a key role in the control of bacterial genetic diversity.</text>
</comment>
<comment type="subunit">
    <text evidence="7">Homodimer. Binds to stalled ribosomes, contacting rRNA.</text>
</comment>
<comment type="similarity">
    <text evidence="7">Belongs to the DNA mismatch repair MutS family. MutS2 subfamily.</text>
</comment>
<dbReference type="InterPro" id="IPR045076">
    <property type="entry name" value="MutS"/>
</dbReference>
<keyword evidence="8" id="KW-0175">Coiled coil</keyword>
<dbReference type="GO" id="GO:0140664">
    <property type="term" value="F:ATP-dependent DNA damage sensor activity"/>
    <property type="evidence" value="ECO:0007669"/>
    <property type="project" value="InterPro"/>
</dbReference>
<dbReference type="InterPro" id="IPR036187">
    <property type="entry name" value="DNA_mismatch_repair_MutS_sf"/>
</dbReference>
<evidence type="ECO:0000256" key="8">
    <source>
        <dbReference type="SAM" id="Coils"/>
    </source>
</evidence>
<dbReference type="AlphaFoldDB" id="A0A179D8A9"/>
<dbReference type="SMART" id="SM00463">
    <property type="entry name" value="SMR"/>
    <property type="match status" value="1"/>
</dbReference>
<dbReference type="SMART" id="SM00534">
    <property type="entry name" value="MUTSac"/>
    <property type="match status" value="1"/>
</dbReference>
<feature type="domain" description="Smr" evidence="9">
    <location>
        <begin position="679"/>
        <end position="754"/>
    </location>
</feature>
<evidence type="ECO:0000256" key="2">
    <source>
        <dbReference type="ARBA" id="ARBA00022741"/>
    </source>
</evidence>
<evidence type="ECO:0000256" key="7">
    <source>
        <dbReference type="HAMAP-Rule" id="MF_00092"/>
    </source>
</evidence>
<dbReference type="EC" id="3.6.4.-" evidence="7"/>
<dbReference type="GO" id="GO:0019843">
    <property type="term" value="F:rRNA binding"/>
    <property type="evidence" value="ECO:0007669"/>
    <property type="project" value="UniProtKB-UniRule"/>
</dbReference>
<dbReference type="Proteomes" id="UP000078390">
    <property type="component" value="Unassembled WGS sequence"/>
</dbReference>
<feature type="coiled-coil region" evidence="8">
    <location>
        <begin position="504"/>
        <end position="607"/>
    </location>
</feature>
<dbReference type="Gene3D" id="3.30.1370.110">
    <property type="match status" value="1"/>
</dbReference>
<sequence>MPESLQKLEWPDFLDFLKKKVSTEAGEEKVERLSPAFSFEEARLRQSRLQELKLFSERTGLSRLPRLGRLAPVVHKARKGAILAPEELHLIKKHLEAAREPEELSYFPDLAPLKPIYYELSASLDPSGRDLADSASPELQAVRKKLRSFFERLHEVMERLLRRYAREGVLREEHIFQRKGRLVLPVRSEYKNRVPGILHDVSQTGATVFIEPSEAVPLSNELEAARIEEERIKREILKRLSSLVAVFAERLLDLEEALAEVDIGLAVLALARQYHGNFPVLKTTGRLKLSSAAHPLFYLRGEAPVTNDFKISPEKPLLIISGPNFGGKTVALKTLGLCVLMAQAGFPIPAAEGSEIPVFRKVLADLGDDQTLIAHESSFSAHLKALRDILETAGKDTLVLLDEPGRGTDPREGAALAVAVLEALEDSGALVIATTHYPEIKRLALTRERAVPASMHFDESRGIPTYKLLYGTLASSHGLGLAKRFLPEEIIRRAEGYISGKDGTEAFLKALKDLERRLREKEEALEKERESLASEREALLREKKVLEERFNQERELLRKEVERRLLELEARFRELSAELVRRGRKAVENEISELKKKTLDILEAREEAPKEVYPGQKVYLREFRCEGEVLRDLGDEVEVRVGSFRVAVSKKGIKVLADAPSKPRVQISVSAETEVPEALHLLGLRVEEALSLVERHINRAILAGKKEVRIIHGLGTGRLQRAVRSYLKDHEAVEAIRSGAPFEGGEGVTIVTLAPKREAA</sequence>
<dbReference type="Pfam" id="PF00488">
    <property type="entry name" value="MutS_V"/>
    <property type="match status" value="1"/>
</dbReference>
<dbReference type="NCBIfam" id="TIGR01069">
    <property type="entry name" value="mutS2"/>
    <property type="match status" value="1"/>
</dbReference>
<dbReference type="PATRIC" id="fig|999894.6.peg.337"/>
<dbReference type="GO" id="GO:0005524">
    <property type="term" value="F:ATP binding"/>
    <property type="evidence" value="ECO:0007669"/>
    <property type="project" value="UniProtKB-UniRule"/>
</dbReference>
<accession>A0A179D8A9</accession>
<dbReference type="PROSITE" id="PS50828">
    <property type="entry name" value="SMR"/>
    <property type="match status" value="1"/>
</dbReference>
<keyword evidence="5 7" id="KW-0694">RNA-binding</keyword>
<dbReference type="GO" id="GO:0072344">
    <property type="term" value="P:rescue of stalled ribosome"/>
    <property type="evidence" value="ECO:0007669"/>
    <property type="project" value="UniProtKB-UniRule"/>
</dbReference>
<dbReference type="InterPro" id="IPR000432">
    <property type="entry name" value="DNA_mismatch_repair_MutS_C"/>
</dbReference>
<dbReference type="EC" id="3.1.-.-" evidence="7"/>
<dbReference type="SMART" id="SM00533">
    <property type="entry name" value="MUTSd"/>
    <property type="match status" value="1"/>
</dbReference>
<comment type="caution">
    <text evidence="10">The sequence shown here is derived from an EMBL/GenBank/DDBJ whole genome shotgun (WGS) entry which is preliminary data.</text>
</comment>
<dbReference type="SUPFAM" id="SSF48334">
    <property type="entry name" value="DNA repair protein MutS, domain III"/>
    <property type="match status" value="1"/>
</dbReference>
<dbReference type="InterPro" id="IPR036063">
    <property type="entry name" value="Smr_dom_sf"/>
</dbReference>
<keyword evidence="4 7" id="KW-0067">ATP-binding</keyword>
<dbReference type="PANTHER" id="PTHR48466:SF2">
    <property type="entry name" value="OS10G0509000 PROTEIN"/>
    <property type="match status" value="1"/>
</dbReference>
<keyword evidence="2 7" id="KW-0547">Nucleotide-binding</keyword>
<keyword evidence="3 7" id="KW-0378">Hydrolase</keyword>
<reference evidence="10 11" key="1">
    <citation type="submission" date="2016-04" db="EMBL/GenBank/DDBJ databases">
        <title>Genome analysis of Thermosulfurimonas dismutans, the first thermophilic sulfur-disproportionating bacterium of the phylum Thermodesulfobacteria.</title>
        <authorList>
            <person name="Mardanov A.V."/>
            <person name="Beletsky A.V."/>
            <person name="Kadnikov V.V."/>
            <person name="Slobodkin A.I."/>
            <person name="Ravin N.V."/>
        </authorList>
    </citation>
    <scope>NUCLEOTIDE SEQUENCE [LARGE SCALE GENOMIC DNA]</scope>
    <source>
        <strain evidence="10 11">S95</strain>
    </source>
</reference>
<comment type="function">
    <text evidence="7">Acts as a ribosome collision sensor, splitting the ribosome into its 2 subunits. Detects stalled/collided 70S ribosomes which it binds and splits by an ATP-hydrolysis driven conformational change. Acts upstream of the ribosome quality control system (RQC), a ribosome-associated complex that mediates the extraction of incompletely synthesized nascent chains from stalled ribosomes and their subsequent degradation. Probably generates substrates for RQC.</text>
</comment>
<keyword evidence="7" id="KW-0540">Nuclease</keyword>
<evidence type="ECO:0000256" key="6">
    <source>
        <dbReference type="ARBA" id="ARBA00023125"/>
    </source>
</evidence>
<evidence type="ECO:0000256" key="3">
    <source>
        <dbReference type="ARBA" id="ARBA00022801"/>
    </source>
</evidence>
<keyword evidence="1 7" id="KW-0699">rRNA-binding</keyword>
<keyword evidence="7" id="KW-0255">Endonuclease</keyword>
<dbReference type="RefSeq" id="WP_068668617.1">
    <property type="nucleotide sequence ID" value="NZ_LWLG01000001.1"/>
</dbReference>
<dbReference type="InterPro" id="IPR002625">
    <property type="entry name" value="Smr_dom"/>
</dbReference>
<gene>
    <name evidence="7" type="primary">mutS2</name>
    <name evidence="7" type="synonym">rqcU</name>
    <name evidence="10" type="ORF">TDIS_0336</name>
</gene>
<dbReference type="GO" id="GO:0016887">
    <property type="term" value="F:ATP hydrolysis activity"/>
    <property type="evidence" value="ECO:0007669"/>
    <property type="project" value="InterPro"/>
</dbReference>
<dbReference type="GO" id="GO:0006298">
    <property type="term" value="P:mismatch repair"/>
    <property type="evidence" value="ECO:0007669"/>
    <property type="project" value="InterPro"/>
</dbReference>
<protein>
    <recommendedName>
        <fullName evidence="7">Endonuclease MutS2</fullName>
        <ecNumber evidence="7">3.1.-.-</ecNumber>
    </recommendedName>
    <alternativeName>
        <fullName evidence="7">Ribosome-associated protein quality control-upstream factor</fullName>
        <shortName evidence="7">RQC-upstream factor</shortName>
        <shortName evidence="7">RqcU</shortName>
        <ecNumber evidence="7">3.6.4.-</ecNumber>
    </alternativeName>
</protein>
<dbReference type="PANTHER" id="PTHR48466">
    <property type="entry name" value="OS10G0509000 PROTEIN-RELATED"/>
    <property type="match status" value="1"/>
</dbReference>
<keyword evidence="6 7" id="KW-0238">DNA-binding</keyword>
<evidence type="ECO:0000313" key="10">
    <source>
        <dbReference type="EMBL" id="OAQ21818.1"/>
    </source>
</evidence>
<dbReference type="GO" id="GO:0045910">
    <property type="term" value="P:negative regulation of DNA recombination"/>
    <property type="evidence" value="ECO:0007669"/>
    <property type="project" value="InterPro"/>
</dbReference>
<dbReference type="OrthoDB" id="9808166at2"/>
<dbReference type="InterPro" id="IPR007696">
    <property type="entry name" value="DNA_mismatch_repair_MutS_core"/>
</dbReference>
<dbReference type="EMBL" id="LWLG01000001">
    <property type="protein sequence ID" value="OAQ21818.1"/>
    <property type="molecule type" value="Genomic_DNA"/>
</dbReference>
<dbReference type="HAMAP" id="MF_00092">
    <property type="entry name" value="MutS2"/>
    <property type="match status" value="1"/>
</dbReference>
<dbReference type="SUPFAM" id="SSF52540">
    <property type="entry name" value="P-loop containing nucleoside triphosphate hydrolases"/>
    <property type="match status" value="1"/>
</dbReference>
<evidence type="ECO:0000313" key="11">
    <source>
        <dbReference type="Proteomes" id="UP000078390"/>
    </source>
</evidence>
<dbReference type="SUPFAM" id="SSF160443">
    <property type="entry name" value="SMR domain-like"/>
    <property type="match status" value="1"/>
</dbReference>
<dbReference type="InterPro" id="IPR027417">
    <property type="entry name" value="P-loop_NTPase"/>
</dbReference>
<evidence type="ECO:0000256" key="5">
    <source>
        <dbReference type="ARBA" id="ARBA00022884"/>
    </source>
</evidence>
<organism evidence="10 11">
    <name type="scientific">Thermosulfurimonas dismutans</name>
    <dbReference type="NCBI Taxonomy" id="999894"/>
    <lineage>
        <taxon>Bacteria</taxon>
        <taxon>Pseudomonadati</taxon>
        <taxon>Thermodesulfobacteriota</taxon>
        <taxon>Thermodesulfobacteria</taxon>
        <taxon>Thermodesulfobacteriales</taxon>
        <taxon>Thermodesulfobacteriaceae</taxon>
        <taxon>Thermosulfurimonas</taxon>
    </lineage>
</organism>
<evidence type="ECO:0000256" key="4">
    <source>
        <dbReference type="ARBA" id="ARBA00022840"/>
    </source>
</evidence>
<feature type="binding site" evidence="7">
    <location>
        <begin position="322"/>
        <end position="329"/>
    </location>
    <ligand>
        <name>ATP</name>
        <dbReference type="ChEBI" id="CHEBI:30616"/>
    </ligand>
</feature>
<dbReference type="Gene3D" id="3.40.50.300">
    <property type="entry name" value="P-loop containing nucleotide triphosphate hydrolases"/>
    <property type="match status" value="1"/>
</dbReference>
<dbReference type="GO" id="GO:0004519">
    <property type="term" value="F:endonuclease activity"/>
    <property type="evidence" value="ECO:0007669"/>
    <property type="project" value="UniProtKB-UniRule"/>
</dbReference>
<evidence type="ECO:0000256" key="1">
    <source>
        <dbReference type="ARBA" id="ARBA00022730"/>
    </source>
</evidence>